<dbReference type="PROSITE" id="PS50172">
    <property type="entry name" value="BRCT"/>
    <property type="match status" value="2"/>
</dbReference>
<dbReference type="Pfam" id="PF16770">
    <property type="entry name" value="RTT107_BRCT_5"/>
    <property type="match status" value="1"/>
</dbReference>
<evidence type="ECO:0000256" key="4">
    <source>
        <dbReference type="ARBA" id="ARBA00023858"/>
    </source>
</evidence>
<dbReference type="GO" id="GO:0044666">
    <property type="term" value="C:MLL3/4 complex"/>
    <property type="evidence" value="ECO:0007669"/>
    <property type="project" value="TreeGrafter"/>
</dbReference>
<evidence type="ECO:0000256" key="5">
    <source>
        <dbReference type="ARBA" id="ARBA00030146"/>
    </source>
</evidence>
<accession>A0A0K2TBG1</accession>
<reference evidence="8" key="1">
    <citation type="submission" date="2014-05" db="EMBL/GenBank/DDBJ databases">
        <authorList>
            <person name="Chronopoulou M."/>
        </authorList>
    </citation>
    <scope>NUCLEOTIDE SEQUENCE</scope>
    <source>
        <tissue evidence="8">Whole organism</tissue>
    </source>
</reference>
<protein>
    <recommendedName>
        <fullName evidence="4">PAX-interacting protein 1</fullName>
    </recommendedName>
    <alternativeName>
        <fullName evidence="5">PAX transactivation activation domain-interacting protein</fullName>
    </alternativeName>
</protein>
<evidence type="ECO:0000259" key="7">
    <source>
        <dbReference type="PROSITE" id="PS50172"/>
    </source>
</evidence>
<feature type="domain" description="BRCT" evidence="7">
    <location>
        <begin position="191"/>
        <end position="274"/>
    </location>
</feature>
<dbReference type="PANTHER" id="PTHR23196:SF1">
    <property type="entry name" value="PAX-INTERACTING PROTEIN 1"/>
    <property type="match status" value="1"/>
</dbReference>
<proteinExistence type="predicted"/>
<dbReference type="InterPro" id="IPR051579">
    <property type="entry name" value="DDR_Transcriptional_Reg"/>
</dbReference>
<feature type="compositionally biased region" description="Basic and acidic residues" evidence="6">
    <location>
        <begin position="1"/>
        <end position="35"/>
    </location>
</feature>
<dbReference type="SMART" id="SM00292">
    <property type="entry name" value="BRCT"/>
    <property type="match status" value="2"/>
</dbReference>
<dbReference type="InterPro" id="IPR036420">
    <property type="entry name" value="BRCT_dom_sf"/>
</dbReference>
<dbReference type="Gene3D" id="3.40.50.10190">
    <property type="entry name" value="BRCT domain"/>
    <property type="match status" value="2"/>
</dbReference>
<evidence type="ECO:0000256" key="3">
    <source>
        <dbReference type="ARBA" id="ARBA00023242"/>
    </source>
</evidence>
<dbReference type="SUPFAM" id="SSF52113">
    <property type="entry name" value="BRCT domain"/>
    <property type="match status" value="2"/>
</dbReference>
<feature type="non-terminal residue" evidence="8">
    <location>
        <position position="1"/>
    </location>
</feature>
<comment type="subcellular location">
    <subcellularLocation>
        <location evidence="1">Nucleus</location>
    </subcellularLocation>
</comment>
<feature type="region of interest" description="Disordered" evidence="6">
    <location>
        <begin position="1"/>
        <end position="87"/>
    </location>
</feature>
<organism evidence="8">
    <name type="scientific">Lepeophtheirus salmonis</name>
    <name type="common">Salmon louse</name>
    <name type="synonym">Caligus salmonis</name>
    <dbReference type="NCBI Taxonomy" id="72036"/>
    <lineage>
        <taxon>Eukaryota</taxon>
        <taxon>Metazoa</taxon>
        <taxon>Ecdysozoa</taxon>
        <taxon>Arthropoda</taxon>
        <taxon>Crustacea</taxon>
        <taxon>Multicrustacea</taxon>
        <taxon>Hexanauplia</taxon>
        <taxon>Copepoda</taxon>
        <taxon>Siphonostomatoida</taxon>
        <taxon>Caligidae</taxon>
        <taxon>Lepeophtheirus</taxon>
    </lineage>
</organism>
<dbReference type="OrthoDB" id="342264at2759"/>
<keyword evidence="3" id="KW-0539">Nucleus</keyword>
<evidence type="ECO:0000256" key="1">
    <source>
        <dbReference type="ARBA" id="ARBA00004123"/>
    </source>
</evidence>
<feature type="compositionally biased region" description="Basic and acidic residues" evidence="6">
    <location>
        <begin position="67"/>
        <end position="82"/>
    </location>
</feature>
<evidence type="ECO:0000256" key="2">
    <source>
        <dbReference type="ARBA" id="ARBA00022763"/>
    </source>
</evidence>
<feature type="compositionally biased region" description="Basic and acidic residues" evidence="6">
    <location>
        <begin position="46"/>
        <end position="60"/>
    </location>
</feature>
<keyword evidence="2" id="KW-0227">DNA damage</keyword>
<dbReference type="CDD" id="cd18432">
    <property type="entry name" value="BRCT_PAXIP1_rpt6_like"/>
    <property type="match status" value="1"/>
</dbReference>
<name>A0A0K2TBG1_LEPSM</name>
<sequence>SIPVIKDEPKRKSIPVIKDEPKRKSIPVIKDEPIRKRCRGVGSKVNDNKIKVEPHTEKSSTKKRQSTRNDLKNKTLQKEDSTRSGSRHRFKPVLMFTGFDDTKTDTKIAKELGGTVTENINDCNLIVMDKLRRTVKMVSMVGKGVPIVDRNYLLRSKEAMYFLDPWKYLIYDEEFQRQYSFVLSSTLRQAEKKPLLSELEFYVTKSVDPRPAQLKSIIECSGGKFIRDVRKKQVDKIIIISCPKDHILYKKHIQAGFMVVSKEFLLSGLLKYELDFKTFALK</sequence>
<feature type="domain" description="BRCT" evidence="7">
    <location>
        <begin position="107"/>
        <end position="170"/>
    </location>
</feature>
<dbReference type="InterPro" id="IPR001357">
    <property type="entry name" value="BRCT_dom"/>
</dbReference>
<evidence type="ECO:0000256" key="6">
    <source>
        <dbReference type="SAM" id="MobiDB-lite"/>
    </source>
</evidence>
<dbReference type="GO" id="GO:0006974">
    <property type="term" value="P:DNA damage response"/>
    <property type="evidence" value="ECO:0007669"/>
    <property type="project" value="UniProtKB-KW"/>
</dbReference>
<dbReference type="EMBL" id="HACA01006033">
    <property type="protein sequence ID" value="CDW23394.1"/>
    <property type="molecule type" value="Transcribed_RNA"/>
</dbReference>
<dbReference type="PANTHER" id="PTHR23196">
    <property type="entry name" value="PAX TRANSCRIPTION ACTIVATION DOMAIN INTERACTING PROTEIN"/>
    <property type="match status" value="1"/>
</dbReference>
<dbReference type="CDD" id="cd17744">
    <property type="entry name" value="BRCT_MDC1_rpt1"/>
    <property type="match status" value="1"/>
</dbReference>
<dbReference type="Pfam" id="PF16589">
    <property type="entry name" value="BRCT_2"/>
    <property type="match status" value="1"/>
</dbReference>
<dbReference type="AlphaFoldDB" id="A0A0K2TBG1"/>
<evidence type="ECO:0000313" key="8">
    <source>
        <dbReference type="EMBL" id="CDW23394.1"/>
    </source>
</evidence>